<comment type="caution">
    <text evidence="1">The sequence shown here is derived from an EMBL/GenBank/DDBJ whole genome shotgun (WGS) entry which is preliminary data.</text>
</comment>
<gene>
    <name evidence="1" type="ORF">BJP25_15215</name>
</gene>
<evidence type="ECO:0008006" key="3">
    <source>
        <dbReference type="Google" id="ProtNLM"/>
    </source>
</evidence>
<dbReference type="STRING" id="1193682.BJP25_15215"/>
<dbReference type="EMBL" id="MKQR01000009">
    <property type="protein sequence ID" value="OLR93899.1"/>
    <property type="molecule type" value="Genomic_DNA"/>
</dbReference>
<name>A0A1Q9LPH6_9PSEU</name>
<reference evidence="1 2" key="1">
    <citation type="submission" date="2016-10" db="EMBL/GenBank/DDBJ databases">
        <title>The Draft Genome Sequence of Actinokineospora bangkokensis 44EHWT reveals the biosynthetic pathway of antifungal compounds Thailandins with unusual extender unit butylmalonyl-CoA.</title>
        <authorList>
            <person name="Greule A."/>
            <person name="Intra B."/>
            <person name="Flemming S."/>
            <person name="Rommel M.G."/>
            <person name="Panbangred W."/>
            <person name="Bechthold A."/>
        </authorList>
    </citation>
    <scope>NUCLEOTIDE SEQUENCE [LARGE SCALE GENOMIC DNA]</scope>
    <source>
        <strain evidence="1 2">44EHW</strain>
    </source>
</reference>
<dbReference type="Proteomes" id="UP000186040">
    <property type="component" value="Unassembled WGS sequence"/>
</dbReference>
<sequence>MTGTIAALFRALGRARSAPAFHPTGRVFEGKITATPTCPSWLPLSSGGAPALVRLSKGVGLPGGAPDILGLAVRTWPGGRSWDLLLSSSAFGVLPFPAREWGRANYSTIGALAGTHGGGVLLARPRRLPAHARLDALNPLLPFHFDLLLRGTGLVGRLSITRQVDPGRTAFDPVRNAGGLELRPRWLRAVRAAAYAGSRAGRDAEAAVERGSAATPLIATPDA</sequence>
<accession>A0A1Q9LPH6</accession>
<proteinExistence type="predicted"/>
<organism evidence="1 2">
    <name type="scientific">Actinokineospora bangkokensis</name>
    <dbReference type="NCBI Taxonomy" id="1193682"/>
    <lineage>
        <taxon>Bacteria</taxon>
        <taxon>Bacillati</taxon>
        <taxon>Actinomycetota</taxon>
        <taxon>Actinomycetes</taxon>
        <taxon>Pseudonocardiales</taxon>
        <taxon>Pseudonocardiaceae</taxon>
        <taxon>Actinokineospora</taxon>
    </lineage>
</organism>
<dbReference type="AlphaFoldDB" id="A0A1Q9LPH6"/>
<keyword evidence="2" id="KW-1185">Reference proteome</keyword>
<evidence type="ECO:0000313" key="2">
    <source>
        <dbReference type="Proteomes" id="UP000186040"/>
    </source>
</evidence>
<protein>
    <recommendedName>
        <fullName evidence="3">Phosphodiesterase</fullName>
    </recommendedName>
</protein>
<evidence type="ECO:0000313" key="1">
    <source>
        <dbReference type="EMBL" id="OLR93899.1"/>
    </source>
</evidence>